<proteinExistence type="predicted"/>
<evidence type="ECO:0000313" key="2">
    <source>
        <dbReference type="Proteomes" id="UP000886523"/>
    </source>
</evidence>
<dbReference type="EMBL" id="MU129218">
    <property type="protein sequence ID" value="KAF9504511.1"/>
    <property type="molecule type" value="Genomic_DNA"/>
</dbReference>
<protein>
    <submittedName>
        <fullName evidence="1">Uncharacterized protein</fullName>
    </submittedName>
</protein>
<name>A0A9P6AGH5_9AGAM</name>
<reference evidence="1" key="1">
    <citation type="journal article" date="2020" name="Nat. Commun.">
        <title>Large-scale genome sequencing of mycorrhizal fungi provides insights into the early evolution of symbiotic traits.</title>
        <authorList>
            <person name="Miyauchi S."/>
            <person name="Kiss E."/>
            <person name="Kuo A."/>
            <person name="Drula E."/>
            <person name="Kohler A."/>
            <person name="Sanchez-Garcia M."/>
            <person name="Morin E."/>
            <person name="Andreopoulos B."/>
            <person name="Barry K.W."/>
            <person name="Bonito G."/>
            <person name="Buee M."/>
            <person name="Carver A."/>
            <person name="Chen C."/>
            <person name="Cichocki N."/>
            <person name="Clum A."/>
            <person name="Culley D."/>
            <person name="Crous P.W."/>
            <person name="Fauchery L."/>
            <person name="Girlanda M."/>
            <person name="Hayes R.D."/>
            <person name="Keri Z."/>
            <person name="LaButti K."/>
            <person name="Lipzen A."/>
            <person name="Lombard V."/>
            <person name="Magnuson J."/>
            <person name="Maillard F."/>
            <person name="Murat C."/>
            <person name="Nolan M."/>
            <person name="Ohm R.A."/>
            <person name="Pangilinan J."/>
            <person name="Pereira M.F."/>
            <person name="Perotto S."/>
            <person name="Peter M."/>
            <person name="Pfister S."/>
            <person name="Riley R."/>
            <person name="Sitrit Y."/>
            <person name="Stielow J.B."/>
            <person name="Szollosi G."/>
            <person name="Zifcakova L."/>
            <person name="Stursova M."/>
            <person name="Spatafora J.W."/>
            <person name="Tedersoo L."/>
            <person name="Vaario L.M."/>
            <person name="Yamada A."/>
            <person name="Yan M."/>
            <person name="Wang P."/>
            <person name="Xu J."/>
            <person name="Bruns T."/>
            <person name="Baldrian P."/>
            <person name="Vilgalys R."/>
            <person name="Dunand C."/>
            <person name="Henrissat B."/>
            <person name="Grigoriev I.V."/>
            <person name="Hibbett D."/>
            <person name="Nagy L.G."/>
            <person name="Martin F.M."/>
        </authorList>
    </citation>
    <scope>NUCLEOTIDE SEQUENCE</scope>
    <source>
        <strain evidence="1">UP504</strain>
    </source>
</reference>
<organism evidence="1 2">
    <name type="scientific">Hydnum rufescens UP504</name>
    <dbReference type="NCBI Taxonomy" id="1448309"/>
    <lineage>
        <taxon>Eukaryota</taxon>
        <taxon>Fungi</taxon>
        <taxon>Dikarya</taxon>
        <taxon>Basidiomycota</taxon>
        <taxon>Agaricomycotina</taxon>
        <taxon>Agaricomycetes</taxon>
        <taxon>Cantharellales</taxon>
        <taxon>Hydnaceae</taxon>
        <taxon>Hydnum</taxon>
    </lineage>
</organism>
<accession>A0A9P6AGH5</accession>
<gene>
    <name evidence="1" type="ORF">BS47DRAFT_1355108</name>
</gene>
<evidence type="ECO:0000313" key="1">
    <source>
        <dbReference type="EMBL" id="KAF9504511.1"/>
    </source>
</evidence>
<sequence length="62" mass="6777">MMDCHDSLEPLPEAFSILPNPSLSVMDALRFSLPCMTNIWNSEVAISQWYSATPASSSALDS</sequence>
<dbReference type="AlphaFoldDB" id="A0A9P6AGH5"/>
<comment type="caution">
    <text evidence="1">The sequence shown here is derived from an EMBL/GenBank/DDBJ whole genome shotgun (WGS) entry which is preliminary data.</text>
</comment>
<keyword evidence="2" id="KW-1185">Reference proteome</keyword>
<dbReference type="Proteomes" id="UP000886523">
    <property type="component" value="Unassembled WGS sequence"/>
</dbReference>
<dbReference type="OrthoDB" id="2757033at2759"/>